<dbReference type="InterPro" id="IPR013655">
    <property type="entry name" value="PAS_fold_3"/>
</dbReference>
<dbReference type="InterPro" id="IPR035965">
    <property type="entry name" value="PAS-like_dom_sf"/>
</dbReference>
<gene>
    <name evidence="3" type="ORF">FBUS_07294</name>
</gene>
<comment type="caution">
    <text evidence="3">The sequence shown here is derived from an EMBL/GenBank/DDBJ whole genome shotgun (WGS) entry which is preliminary data.</text>
</comment>
<dbReference type="SUPFAM" id="SSF55785">
    <property type="entry name" value="PYP-like sensor domain (PAS domain)"/>
    <property type="match status" value="1"/>
</dbReference>
<dbReference type="CDD" id="cd00130">
    <property type="entry name" value="PAS"/>
    <property type="match status" value="1"/>
</dbReference>
<evidence type="ECO:0000256" key="1">
    <source>
        <dbReference type="SAM" id="MobiDB-lite"/>
    </source>
</evidence>
<name>A0A8E0VLM7_9TREM</name>
<evidence type="ECO:0000313" key="3">
    <source>
        <dbReference type="EMBL" id="KAA0200487.1"/>
    </source>
</evidence>
<dbReference type="Proteomes" id="UP000728185">
    <property type="component" value="Unassembled WGS sequence"/>
</dbReference>
<reference evidence="3" key="1">
    <citation type="submission" date="2019-05" db="EMBL/GenBank/DDBJ databases">
        <title>Annotation for the trematode Fasciolopsis buski.</title>
        <authorList>
            <person name="Choi Y.-J."/>
        </authorList>
    </citation>
    <scope>NUCLEOTIDE SEQUENCE</scope>
    <source>
        <strain evidence="3">HT</strain>
        <tissue evidence="3">Whole worm</tissue>
    </source>
</reference>
<evidence type="ECO:0000259" key="2">
    <source>
        <dbReference type="Pfam" id="PF08447"/>
    </source>
</evidence>
<proteinExistence type="predicted"/>
<dbReference type="InterPro" id="IPR000014">
    <property type="entry name" value="PAS"/>
</dbReference>
<sequence>MPLTSCLTESVKPISGSSPQERRKLKLDQNDRPTSTPNICCSSNTSTTNGVTATTKSPSSSSLTSSSALRVCLLNPVSLNAGGVDVDPADNCLRAAYNFNPTGGVIDVPPAYAAVVPPRCGLTNLGCAVRTYHTQNLRFLSLPSELLTILDQPREKIMNCSLLDLIHPDDLDAISMAFSSITETGPIITSFYRIRHGSGRYRWCRSISMLVTHCSSADWTQHHSAHEATSHPFSSNHDTPDRTAFCPLSSPSSSPFSSSDGVSPTDMNKINDHSEIKIDTTQSSIVVCWYQFAQYVKASVNNQAVISVVFFPFDSLIVTWIRMSRGNIRLPICR</sequence>
<feature type="region of interest" description="Disordered" evidence="1">
    <location>
        <begin position="1"/>
        <end position="63"/>
    </location>
</feature>
<evidence type="ECO:0000313" key="4">
    <source>
        <dbReference type="Proteomes" id="UP000728185"/>
    </source>
</evidence>
<dbReference type="Gene3D" id="3.30.450.20">
    <property type="entry name" value="PAS domain"/>
    <property type="match status" value="1"/>
</dbReference>
<feature type="compositionally biased region" description="Low complexity" evidence="1">
    <location>
        <begin position="34"/>
        <end position="63"/>
    </location>
</feature>
<accession>A0A8E0VLM7</accession>
<feature type="compositionally biased region" description="Basic and acidic residues" evidence="1">
    <location>
        <begin position="20"/>
        <end position="31"/>
    </location>
</feature>
<organism evidence="3 4">
    <name type="scientific">Fasciolopsis buskii</name>
    <dbReference type="NCBI Taxonomy" id="27845"/>
    <lineage>
        <taxon>Eukaryota</taxon>
        <taxon>Metazoa</taxon>
        <taxon>Spiralia</taxon>
        <taxon>Lophotrochozoa</taxon>
        <taxon>Platyhelminthes</taxon>
        <taxon>Trematoda</taxon>
        <taxon>Digenea</taxon>
        <taxon>Plagiorchiida</taxon>
        <taxon>Echinostomata</taxon>
        <taxon>Echinostomatoidea</taxon>
        <taxon>Fasciolidae</taxon>
        <taxon>Fasciolopsis</taxon>
    </lineage>
</organism>
<feature type="domain" description="PAS fold-3" evidence="2">
    <location>
        <begin position="147"/>
        <end position="208"/>
    </location>
</feature>
<keyword evidence="4" id="KW-1185">Reference proteome</keyword>
<dbReference type="AlphaFoldDB" id="A0A8E0VLM7"/>
<protein>
    <recommendedName>
        <fullName evidence="2">PAS fold-3 domain-containing protein</fullName>
    </recommendedName>
</protein>
<dbReference type="Pfam" id="PF08447">
    <property type="entry name" value="PAS_3"/>
    <property type="match status" value="1"/>
</dbReference>
<dbReference type="EMBL" id="LUCM01000491">
    <property type="protein sequence ID" value="KAA0200487.1"/>
    <property type="molecule type" value="Genomic_DNA"/>
</dbReference>
<dbReference type="OrthoDB" id="6274309at2759"/>